<dbReference type="AlphaFoldDB" id="A0A437AH84"/>
<reference evidence="1 2" key="1">
    <citation type="submission" date="2018-10" db="EMBL/GenBank/DDBJ databases">
        <title>Draft genome sequence of the microsporidian Tubulinosema ratisbonensis.</title>
        <authorList>
            <person name="Polonais V."/>
            <person name="Peyretaillade E."/>
            <person name="Niehus S."/>
            <person name="Wawrzyniak I."/>
            <person name="Franchet A."/>
            <person name="Gaspin C."/>
            <person name="Reichstadt M."/>
            <person name="Belser C."/>
            <person name="Labadie K."/>
            <person name="Delbac F."/>
            <person name="Ferrandon D."/>
        </authorList>
    </citation>
    <scope>NUCLEOTIDE SEQUENCE [LARGE SCALE GENOMIC DNA]</scope>
    <source>
        <strain evidence="1 2">Franzen</strain>
    </source>
</reference>
<accession>A0A437AH84</accession>
<name>A0A437AH84_9MICR</name>
<evidence type="ECO:0000313" key="1">
    <source>
        <dbReference type="EMBL" id="RVD90476.1"/>
    </source>
</evidence>
<dbReference type="EMBL" id="RCSS01000940">
    <property type="protein sequence ID" value="RVD90476.1"/>
    <property type="molecule type" value="Genomic_DNA"/>
</dbReference>
<gene>
    <name evidence="1" type="ORF">TUBRATIS_30950</name>
</gene>
<keyword evidence="2" id="KW-1185">Reference proteome</keyword>
<evidence type="ECO:0000313" key="2">
    <source>
        <dbReference type="Proteomes" id="UP000282876"/>
    </source>
</evidence>
<dbReference type="Proteomes" id="UP000282876">
    <property type="component" value="Unassembled WGS sequence"/>
</dbReference>
<dbReference type="VEuPathDB" id="MicrosporidiaDB:TUBRATIS_30950"/>
<protein>
    <submittedName>
        <fullName evidence="1">Uncharacterized protein</fullName>
    </submittedName>
</protein>
<comment type="caution">
    <text evidence="1">The sequence shown here is derived from an EMBL/GenBank/DDBJ whole genome shotgun (WGS) entry which is preliminary data.</text>
</comment>
<sequence>MEEFLKTERKLLEIPIHLEDIETICSKIKQSQLGPSPNDILYLIYTCFVTQAFKRFNNRKLYAKACILSLEQESDVFYEEDMLISFDIWRNLRFRCNTFDQAYHRLMVARNLISPNLEGIMSDLFDLQYEYKMLEGLRYFFD</sequence>
<proteinExistence type="predicted"/>
<organism evidence="1 2">
    <name type="scientific">Tubulinosema ratisbonensis</name>
    <dbReference type="NCBI Taxonomy" id="291195"/>
    <lineage>
        <taxon>Eukaryota</taxon>
        <taxon>Fungi</taxon>
        <taxon>Fungi incertae sedis</taxon>
        <taxon>Microsporidia</taxon>
        <taxon>Tubulinosematoidea</taxon>
        <taxon>Tubulinosematidae</taxon>
        <taxon>Tubulinosema</taxon>
    </lineage>
</organism>